<dbReference type="OrthoDB" id="8192785at2759"/>
<evidence type="ECO:0000313" key="1">
    <source>
        <dbReference type="EMBL" id="JAC05847.1"/>
    </source>
</evidence>
<dbReference type="AlphaFoldDB" id="W8CB70"/>
<proteinExistence type="evidence at transcript level"/>
<feature type="non-terminal residue" evidence="1">
    <location>
        <position position="1"/>
    </location>
</feature>
<protein>
    <submittedName>
        <fullName evidence="1">Uncharacterized protein</fullName>
    </submittedName>
</protein>
<reference evidence="1" key="1">
    <citation type="submission" date="2013-07" db="EMBL/GenBank/DDBJ databases">
        <authorList>
            <person name="Geib S."/>
        </authorList>
    </citation>
    <scope>NUCLEOTIDE SEQUENCE</scope>
</reference>
<sequence>TPLDIDGILIMKAAVQICLLFAFFTITYAASSTWGVRNATADVPIVSRNVFLPAKNVSQTVYFDIPETNQSNSKVISVIYLQDQFKNSSGPTNFLYYGGPGWTFASVQMKTIANYGLNVTFVVYGI</sequence>
<dbReference type="Pfam" id="PF15868">
    <property type="entry name" value="MBF2"/>
    <property type="match status" value="1"/>
</dbReference>
<organism evidence="1">
    <name type="scientific">Ceratitis capitata</name>
    <name type="common">Mediterranean fruit fly</name>
    <name type="synonym">Tephritis capitata</name>
    <dbReference type="NCBI Taxonomy" id="7213"/>
    <lineage>
        <taxon>Eukaryota</taxon>
        <taxon>Metazoa</taxon>
        <taxon>Ecdysozoa</taxon>
        <taxon>Arthropoda</taxon>
        <taxon>Hexapoda</taxon>
        <taxon>Insecta</taxon>
        <taxon>Pterygota</taxon>
        <taxon>Neoptera</taxon>
        <taxon>Endopterygota</taxon>
        <taxon>Diptera</taxon>
        <taxon>Brachycera</taxon>
        <taxon>Muscomorpha</taxon>
        <taxon>Tephritoidea</taxon>
        <taxon>Tephritidae</taxon>
        <taxon>Ceratitis</taxon>
        <taxon>Ceratitis</taxon>
    </lineage>
</organism>
<accession>W8CB70</accession>
<name>W8CB70_CERCA</name>
<reference evidence="1" key="2">
    <citation type="journal article" date="2014" name="BMC Genomics">
        <title>A genomic perspective to assessing quality of mass-reared SIT flies used in Mediterranean fruit fly (Ceratitis capitata) eradication in California.</title>
        <authorList>
            <person name="Calla B."/>
            <person name="Hall B."/>
            <person name="Hou S."/>
            <person name="Geib S.M."/>
        </authorList>
    </citation>
    <scope>NUCLEOTIDE SEQUENCE</scope>
</reference>
<dbReference type="InterPro" id="IPR031734">
    <property type="entry name" value="MBF2"/>
</dbReference>
<dbReference type="EMBL" id="GAMC01000709">
    <property type="protein sequence ID" value="JAC05847.1"/>
    <property type="molecule type" value="mRNA"/>
</dbReference>